<accession>A0A1W4WII8</accession>
<gene>
    <name evidence="4 5" type="primary">LOC108733577</name>
</gene>
<dbReference type="KEGG" id="apln:108733577"/>
<dbReference type="Proteomes" id="UP000192223">
    <property type="component" value="Unplaced"/>
</dbReference>
<name>A0A1W4WII8_AGRPL</name>
<feature type="signal peptide" evidence="2">
    <location>
        <begin position="1"/>
        <end position="24"/>
    </location>
</feature>
<proteinExistence type="predicted"/>
<feature type="coiled-coil region" evidence="1">
    <location>
        <begin position="156"/>
        <end position="183"/>
    </location>
</feature>
<protein>
    <submittedName>
        <fullName evidence="4 5">Uncharacterized protein LOC108733577</fullName>
    </submittedName>
</protein>
<keyword evidence="2" id="KW-0732">Signal</keyword>
<dbReference type="RefSeq" id="XP_018320273.1">
    <property type="nucleotide sequence ID" value="XM_018464771.1"/>
</dbReference>
<keyword evidence="3" id="KW-1185">Reference proteome</keyword>
<evidence type="ECO:0000256" key="1">
    <source>
        <dbReference type="SAM" id="Coils"/>
    </source>
</evidence>
<dbReference type="RefSeq" id="XP_018320272.1">
    <property type="nucleotide sequence ID" value="XM_018464770.1"/>
</dbReference>
<reference evidence="4 5" key="1">
    <citation type="submission" date="2025-04" db="UniProtKB">
        <authorList>
            <consortium name="RefSeq"/>
        </authorList>
    </citation>
    <scope>IDENTIFICATION</scope>
    <source>
        <tissue evidence="4 5">Entire body</tissue>
    </source>
</reference>
<evidence type="ECO:0000313" key="3">
    <source>
        <dbReference type="Proteomes" id="UP000192223"/>
    </source>
</evidence>
<keyword evidence="1" id="KW-0175">Coiled coil</keyword>
<evidence type="ECO:0000256" key="2">
    <source>
        <dbReference type="SAM" id="SignalP"/>
    </source>
</evidence>
<feature type="coiled-coil region" evidence="1">
    <location>
        <begin position="89"/>
        <end position="116"/>
    </location>
</feature>
<evidence type="ECO:0000313" key="5">
    <source>
        <dbReference type="RefSeq" id="XP_018320273.1"/>
    </source>
</evidence>
<dbReference type="AlphaFoldDB" id="A0A1W4WII8"/>
<sequence length="256" mass="26396">MSNMLLKSLNKLLLVLLFTNICYGKEILKREASGISYAVQHQGTGTGFGWDGVGWPERFYGNSGADFTSKFGTGGGKLAYHLGPGPSEIAAAISAAKEASAAVAEAQKRVQIAKDDVLAQQHIASQKEAEAALALQKAEAAAAVHRQQASAAANAVIAAQQRLAQAKADVAEKQQIAAAKEADAAALINQNAAAAALQVQKSDFTAAKLAALQQSSAAVTLKHAAITKEATLGATSAALAAAKGLPEGHHPWHFTH</sequence>
<dbReference type="GeneID" id="108733577"/>
<feature type="chain" id="PRO_5010817814" evidence="2">
    <location>
        <begin position="25"/>
        <end position="256"/>
    </location>
</feature>
<organism evidence="3 4">
    <name type="scientific">Agrilus planipennis</name>
    <name type="common">Emerald ash borer</name>
    <name type="synonym">Agrilus marcopoli</name>
    <dbReference type="NCBI Taxonomy" id="224129"/>
    <lineage>
        <taxon>Eukaryota</taxon>
        <taxon>Metazoa</taxon>
        <taxon>Ecdysozoa</taxon>
        <taxon>Arthropoda</taxon>
        <taxon>Hexapoda</taxon>
        <taxon>Insecta</taxon>
        <taxon>Pterygota</taxon>
        <taxon>Neoptera</taxon>
        <taxon>Endopterygota</taxon>
        <taxon>Coleoptera</taxon>
        <taxon>Polyphaga</taxon>
        <taxon>Elateriformia</taxon>
        <taxon>Buprestoidea</taxon>
        <taxon>Buprestidae</taxon>
        <taxon>Agrilinae</taxon>
        <taxon>Agrilus</taxon>
    </lineage>
</organism>
<evidence type="ECO:0000313" key="4">
    <source>
        <dbReference type="RefSeq" id="XP_018320272.1"/>
    </source>
</evidence>